<sequence length="109" mass="11338">VPEPESDAKRPLGFWSATAAVVATMIGAGIFGATGGFAYKLGTDANVLLVWLFCGLLALTGALSLSELGAMMPRSGGCYAYNRYLYGETAGYLTGVLSWLLAFVGALAY</sequence>
<feature type="non-terminal residue" evidence="6">
    <location>
        <position position="109"/>
    </location>
</feature>
<feature type="transmembrane region" description="Helical" evidence="5">
    <location>
        <begin position="12"/>
        <end position="33"/>
    </location>
</feature>
<organism evidence="6">
    <name type="scientific">marine metagenome</name>
    <dbReference type="NCBI Taxonomy" id="408172"/>
    <lineage>
        <taxon>unclassified sequences</taxon>
        <taxon>metagenomes</taxon>
        <taxon>ecological metagenomes</taxon>
    </lineage>
</organism>
<dbReference type="GO" id="GO:0015179">
    <property type="term" value="F:L-amino acid transmembrane transporter activity"/>
    <property type="evidence" value="ECO:0007669"/>
    <property type="project" value="TreeGrafter"/>
</dbReference>
<name>A0A382MQL2_9ZZZZ</name>
<evidence type="ECO:0000256" key="3">
    <source>
        <dbReference type="ARBA" id="ARBA00022989"/>
    </source>
</evidence>
<dbReference type="EMBL" id="UINC01095293">
    <property type="protein sequence ID" value="SVC51264.1"/>
    <property type="molecule type" value="Genomic_DNA"/>
</dbReference>
<dbReference type="Pfam" id="PF13520">
    <property type="entry name" value="AA_permease_2"/>
    <property type="match status" value="1"/>
</dbReference>
<protein>
    <recommendedName>
        <fullName evidence="7">Amino acid permease/ SLC12A domain-containing protein</fullName>
    </recommendedName>
</protein>
<accession>A0A382MQL2</accession>
<keyword evidence="2 5" id="KW-0812">Transmembrane</keyword>
<gene>
    <name evidence="6" type="ORF">METZ01_LOCUS304118</name>
</gene>
<dbReference type="GO" id="GO:0016020">
    <property type="term" value="C:membrane"/>
    <property type="evidence" value="ECO:0007669"/>
    <property type="project" value="UniProtKB-SubCell"/>
</dbReference>
<evidence type="ECO:0000313" key="6">
    <source>
        <dbReference type="EMBL" id="SVC51264.1"/>
    </source>
</evidence>
<feature type="transmembrane region" description="Helical" evidence="5">
    <location>
        <begin position="45"/>
        <end position="65"/>
    </location>
</feature>
<dbReference type="PANTHER" id="PTHR11785">
    <property type="entry name" value="AMINO ACID TRANSPORTER"/>
    <property type="match status" value="1"/>
</dbReference>
<dbReference type="PANTHER" id="PTHR11785:SF512">
    <property type="entry name" value="SOBREMESA, ISOFORM B"/>
    <property type="match status" value="1"/>
</dbReference>
<keyword evidence="3 5" id="KW-1133">Transmembrane helix</keyword>
<evidence type="ECO:0000256" key="1">
    <source>
        <dbReference type="ARBA" id="ARBA00004141"/>
    </source>
</evidence>
<evidence type="ECO:0000256" key="2">
    <source>
        <dbReference type="ARBA" id="ARBA00022692"/>
    </source>
</evidence>
<dbReference type="AlphaFoldDB" id="A0A382MQL2"/>
<evidence type="ECO:0008006" key="7">
    <source>
        <dbReference type="Google" id="ProtNLM"/>
    </source>
</evidence>
<dbReference type="InterPro" id="IPR050598">
    <property type="entry name" value="AminoAcid_Transporter"/>
</dbReference>
<dbReference type="InterPro" id="IPR002293">
    <property type="entry name" value="AA/rel_permease1"/>
</dbReference>
<keyword evidence="4 5" id="KW-0472">Membrane</keyword>
<evidence type="ECO:0000256" key="5">
    <source>
        <dbReference type="SAM" id="Phobius"/>
    </source>
</evidence>
<evidence type="ECO:0000256" key="4">
    <source>
        <dbReference type="ARBA" id="ARBA00023136"/>
    </source>
</evidence>
<feature type="transmembrane region" description="Helical" evidence="5">
    <location>
        <begin position="89"/>
        <end position="108"/>
    </location>
</feature>
<dbReference type="Gene3D" id="1.20.1740.10">
    <property type="entry name" value="Amino acid/polyamine transporter I"/>
    <property type="match status" value="1"/>
</dbReference>
<comment type="subcellular location">
    <subcellularLocation>
        <location evidence="1">Membrane</location>
        <topology evidence="1">Multi-pass membrane protein</topology>
    </subcellularLocation>
</comment>
<proteinExistence type="predicted"/>
<feature type="non-terminal residue" evidence="6">
    <location>
        <position position="1"/>
    </location>
</feature>
<reference evidence="6" key="1">
    <citation type="submission" date="2018-05" db="EMBL/GenBank/DDBJ databases">
        <authorList>
            <person name="Lanie J.A."/>
            <person name="Ng W.-L."/>
            <person name="Kazmierczak K.M."/>
            <person name="Andrzejewski T.M."/>
            <person name="Davidsen T.M."/>
            <person name="Wayne K.J."/>
            <person name="Tettelin H."/>
            <person name="Glass J.I."/>
            <person name="Rusch D."/>
            <person name="Podicherti R."/>
            <person name="Tsui H.-C.T."/>
            <person name="Winkler M.E."/>
        </authorList>
    </citation>
    <scope>NUCLEOTIDE SEQUENCE</scope>
</reference>